<dbReference type="AlphaFoldDB" id="A0A9E8LTE9"/>
<sequence length="169" mass="20162">MNRWKTIILIVILGVILFLYWQDRRELLLIGKALDYPVNDINTVIVKDGKTSKEILTLTNSDPIFFRQIYSGFHIKLNWFERRKLLKNDPAYEVEFFINDEIYYTMNIYKVEEDQISLVLDHKDDGISKFDFIYSPDGENTYIFVRKETPHLLPVKEEFKELLNMSISK</sequence>
<proteinExistence type="predicted"/>
<organism evidence="2 3">
    <name type="scientific">Fervidibacillus albus</name>
    <dbReference type="NCBI Taxonomy" id="2980026"/>
    <lineage>
        <taxon>Bacteria</taxon>
        <taxon>Bacillati</taxon>
        <taxon>Bacillota</taxon>
        <taxon>Bacilli</taxon>
        <taxon>Bacillales</taxon>
        <taxon>Bacillaceae</taxon>
        <taxon>Fervidibacillus</taxon>
    </lineage>
</organism>
<dbReference type="Proteomes" id="UP001164718">
    <property type="component" value="Chromosome"/>
</dbReference>
<evidence type="ECO:0000256" key="1">
    <source>
        <dbReference type="SAM" id="Phobius"/>
    </source>
</evidence>
<gene>
    <name evidence="2" type="ORF">OE104_10655</name>
</gene>
<evidence type="ECO:0000313" key="2">
    <source>
        <dbReference type="EMBL" id="WAA09050.1"/>
    </source>
</evidence>
<reference evidence="2" key="1">
    <citation type="submission" date="2022-09" db="EMBL/GenBank/DDBJ databases">
        <title>Complete Genomes of Fervidibacillus albus and Fervidibacillus halotolerans isolated from tidal flat sediments.</title>
        <authorList>
            <person name="Kwon K.K."/>
            <person name="Yang S.-H."/>
            <person name="Park M.J."/>
            <person name="Oh H.-M."/>
        </authorList>
    </citation>
    <scope>NUCLEOTIDE SEQUENCE</scope>
    <source>
        <strain evidence="2">MEBiC13591</strain>
    </source>
</reference>
<keyword evidence="1" id="KW-1133">Transmembrane helix</keyword>
<dbReference type="KEGG" id="faf:OE104_10655"/>
<dbReference type="RefSeq" id="WP_275416835.1">
    <property type="nucleotide sequence ID" value="NZ_CP106878.1"/>
</dbReference>
<feature type="transmembrane region" description="Helical" evidence="1">
    <location>
        <begin position="6"/>
        <end position="22"/>
    </location>
</feature>
<dbReference type="EMBL" id="CP106878">
    <property type="protein sequence ID" value="WAA09050.1"/>
    <property type="molecule type" value="Genomic_DNA"/>
</dbReference>
<evidence type="ECO:0000313" key="3">
    <source>
        <dbReference type="Proteomes" id="UP001164718"/>
    </source>
</evidence>
<keyword evidence="1" id="KW-0472">Membrane</keyword>
<keyword evidence="3" id="KW-1185">Reference proteome</keyword>
<accession>A0A9E8LTE9</accession>
<protein>
    <submittedName>
        <fullName evidence="2">Uncharacterized protein</fullName>
    </submittedName>
</protein>
<name>A0A9E8LTE9_9BACI</name>
<keyword evidence="1" id="KW-0812">Transmembrane</keyword>